<dbReference type="EMBL" id="JAHLFP010000009">
    <property type="protein sequence ID" value="MBU3805578.1"/>
    <property type="molecule type" value="Genomic_DNA"/>
</dbReference>
<gene>
    <name evidence="1" type="ORF">H9882_01550</name>
</gene>
<proteinExistence type="predicted"/>
<dbReference type="InterPro" id="IPR008323">
    <property type="entry name" value="UCP033563"/>
</dbReference>
<dbReference type="AlphaFoldDB" id="A0A948T1C8"/>
<accession>A0A948T1C8</accession>
<sequence>MKTSCILPPVVWLPKQLSVSSWAVPGATAAGWSAELHQQILDMQSGQPTMAELTLPSALLHRVDTSRRWEQVLEQTKKSLPELEPLPRGYLYLRRTTASGVLREGLIALLDLEQYSFEPGNTKPVRQPVPLAVQQVIARAKMREESPLEGSPIRLICKYNQEELFSSLRWYSEQAPCLYQGELILSGGHLQAWLVEDSQLEQQITHLFASKDGELVMVPVEGQEALAGAAAHWQCCKEEGADLDSPYRYCLVEVGSAFAPEVVKPMHRLVMGIQGLVLEQQLRTWCREQGIEVHSHPVEQAVPLGLMYASWEKWLYLKDKAGLPGVCLLEAFLADYLALHPMCSRDAVQEKEELEELTQYGHTGVLLTLSGEQLLKGIQAAGVMPAASFAPASIAESRFELECRSLMGLER</sequence>
<dbReference type="Proteomes" id="UP000713596">
    <property type="component" value="Unassembled WGS sequence"/>
</dbReference>
<reference evidence="1" key="2">
    <citation type="submission" date="2021-04" db="EMBL/GenBank/DDBJ databases">
        <authorList>
            <person name="Gilroy R."/>
        </authorList>
    </citation>
    <scope>NUCLEOTIDE SEQUENCE</scope>
    <source>
        <strain evidence="1">B5_2728</strain>
    </source>
</reference>
<reference evidence="1" key="1">
    <citation type="journal article" date="2021" name="PeerJ">
        <title>Extensive microbial diversity within the chicken gut microbiome revealed by metagenomics and culture.</title>
        <authorList>
            <person name="Gilroy R."/>
            <person name="Ravi A."/>
            <person name="Getino M."/>
            <person name="Pursley I."/>
            <person name="Horton D.L."/>
            <person name="Alikhan N.F."/>
            <person name="Baker D."/>
            <person name="Gharbi K."/>
            <person name="Hall N."/>
            <person name="Watson M."/>
            <person name="Adriaenssens E.M."/>
            <person name="Foster-Nyarko E."/>
            <person name="Jarju S."/>
            <person name="Secka A."/>
            <person name="Antonio M."/>
            <person name="Oren A."/>
            <person name="Chaudhuri R.R."/>
            <person name="La Ragione R."/>
            <person name="Hildebrand F."/>
            <person name="Pallen M.J."/>
        </authorList>
    </citation>
    <scope>NUCLEOTIDE SEQUENCE</scope>
    <source>
        <strain evidence="1">B5_2728</strain>
    </source>
</reference>
<protein>
    <submittedName>
        <fullName evidence="1">DUF1015 family protein</fullName>
    </submittedName>
</protein>
<dbReference type="Pfam" id="PF06245">
    <property type="entry name" value="DUF1015"/>
    <property type="match status" value="1"/>
</dbReference>
<organism evidence="1 2">
    <name type="scientific">Candidatus Allofournierella pullistercoris</name>
    <dbReference type="NCBI Taxonomy" id="2838597"/>
    <lineage>
        <taxon>Bacteria</taxon>
        <taxon>Bacillati</taxon>
        <taxon>Bacillota</taxon>
        <taxon>Clostridia</taxon>
        <taxon>Eubacteriales</taxon>
        <taxon>Oscillospiraceae</taxon>
        <taxon>Allofournierella</taxon>
    </lineage>
</organism>
<evidence type="ECO:0000313" key="1">
    <source>
        <dbReference type="EMBL" id="MBU3805578.1"/>
    </source>
</evidence>
<name>A0A948T1C8_9FIRM</name>
<evidence type="ECO:0000313" key="2">
    <source>
        <dbReference type="Proteomes" id="UP000713596"/>
    </source>
</evidence>
<comment type="caution">
    <text evidence="1">The sequence shown here is derived from an EMBL/GenBank/DDBJ whole genome shotgun (WGS) entry which is preliminary data.</text>
</comment>